<evidence type="ECO:0000256" key="6">
    <source>
        <dbReference type="ARBA" id="ARBA00022692"/>
    </source>
</evidence>
<feature type="region of interest" description="Disordered" evidence="15">
    <location>
        <begin position="1"/>
        <end position="28"/>
    </location>
</feature>
<dbReference type="EMBL" id="HBED01033522">
    <property type="protein sequence ID" value="CAD8318013.1"/>
    <property type="molecule type" value="Transcribed_RNA"/>
</dbReference>
<evidence type="ECO:0000256" key="3">
    <source>
        <dbReference type="ARBA" id="ARBA00004906"/>
    </source>
</evidence>
<dbReference type="EMBL" id="HBED01033521">
    <property type="protein sequence ID" value="CAD8318012.1"/>
    <property type="molecule type" value="Transcribed_RNA"/>
</dbReference>
<dbReference type="GO" id="GO:0061630">
    <property type="term" value="F:ubiquitin protein ligase activity"/>
    <property type="evidence" value="ECO:0007669"/>
    <property type="project" value="UniProtKB-EC"/>
</dbReference>
<evidence type="ECO:0000256" key="4">
    <source>
        <dbReference type="ARBA" id="ARBA00012483"/>
    </source>
</evidence>
<keyword evidence="13 16" id="KW-0472">Membrane</keyword>
<feature type="transmembrane region" description="Helical" evidence="16">
    <location>
        <begin position="82"/>
        <end position="101"/>
    </location>
</feature>
<dbReference type="Pfam" id="PF11145">
    <property type="entry name" value="DUF2921"/>
    <property type="match status" value="1"/>
</dbReference>
<feature type="compositionally biased region" description="Basic residues" evidence="15">
    <location>
        <begin position="367"/>
        <end position="376"/>
    </location>
</feature>
<dbReference type="InterPro" id="IPR011016">
    <property type="entry name" value="Znf_RING-CH"/>
</dbReference>
<evidence type="ECO:0000256" key="8">
    <source>
        <dbReference type="ARBA" id="ARBA00022729"/>
    </source>
</evidence>
<gene>
    <name evidence="18" type="ORF">TDUB1175_LOCUS16807</name>
    <name evidence="19" type="ORF">TDUB1175_LOCUS16808</name>
</gene>
<evidence type="ECO:0000256" key="14">
    <source>
        <dbReference type="PROSITE-ProRule" id="PRU00175"/>
    </source>
</evidence>
<feature type="compositionally biased region" description="Pro residues" evidence="15">
    <location>
        <begin position="329"/>
        <end position="348"/>
    </location>
</feature>
<evidence type="ECO:0000256" key="10">
    <source>
        <dbReference type="ARBA" id="ARBA00022786"/>
    </source>
</evidence>
<evidence type="ECO:0000313" key="18">
    <source>
        <dbReference type="EMBL" id="CAD8318012.1"/>
    </source>
</evidence>
<evidence type="ECO:0000256" key="9">
    <source>
        <dbReference type="ARBA" id="ARBA00022771"/>
    </source>
</evidence>
<comment type="subcellular location">
    <subcellularLocation>
        <location evidence="2">Endomembrane system</location>
        <topology evidence="2">Multi-pass membrane protein</topology>
    </subcellularLocation>
</comment>
<keyword evidence="5" id="KW-0808">Transferase</keyword>
<dbReference type="PANTHER" id="PTHR22763:SF162">
    <property type="entry name" value="TRANSMEMBRANE E3 UBIQUITIN-PROTEIN LIGASE 1"/>
    <property type="match status" value="1"/>
</dbReference>
<dbReference type="Pfam" id="PF13639">
    <property type="entry name" value="zf-RING_2"/>
    <property type="match status" value="1"/>
</dbReference>
<dbReference type="SUPFAM" id="SSF57850">
    <property type="entry name" value="RING/U-box"/>
    <property type="match status" value="1"/>
</dbReference>
<dbReference type="SMART" id="SM00744">
    <property type="entry name" value="RINGv"/>
    <property type="match status" value="1"/>
</dbReference>
<keyword evidence="8" id="KW-0732">Signal</keyword>
<evidence type="ECO:0000256" key="2">
    <source>
        <dbReference type="ARBA" id="ARBA00004127"/>
    </source>
</evidence>
<accession>A0A6U2FVB9</accession>
<reference evidence="18" key="1">
    <citation type="submission" date="2021-01" db="EMBL/GenBank/DDBJ databases">
        <authorList>
            <person name="Corre E."/>
            <person name="Pelletier E."/>
            <person name="Niang G."/>
            <person name="Scheremetjew M."/>
            <person name="Finn R."/>
            <person name="Kale V."/>
            <person name="Holt S."/>
            <person name="Cochrane G."/>
            <person name="Meng A."/>
            <person name="Brown T."/>
            <person name="Cohen L."/>
        </authorList>
    </citation>
    <scope>NUCLEOTIDE SEQUENCE</scope>
    <source>
        <strain evidence="18">CCMP147</strain>
    </source>
</reference>
<proteinExistence type="predicted"/>
<feature type="transmembrane region" description="Helical" evidence="16">
    <location>
        <begin position="282"/>
        <end position="305"/>
    </location>
</feature>
<dbReference type="GO" id="GO:0043161">
    <property type="term" value="P:proteasome-mediated ubiquitin-dependent protein catabolic process"/>
    <property type="evidence" value="ECO:0007669"/>
    <property type="project" value="TreeGrafter"/>
</dbReference>
<organism evidence="18">
    <name type="scientific">Pseudictyota dubia</name>
    <dbReference type="NCBI Taxonomy" id="2749911"/>
    <lineage>
        <taxon>Eukaryota</taxon>
        <taxon>Sar</taxon>
        <taxon>Stramenopiles</taxon>
        <taxon>Ochrophyta</taxon>
        <taxon>Bacillariophyta</taxon>
        <taxon>Mediophyceae</taxon>
        <taxon>Biddulphiophycidae</taxon>
        <taxon>Eupodiscales</taxon>
        <taxon>Odontellaceae</taxon>
        <taxon>Pseudictyota</taxon>
    </lineage>
</organism>
<name>A0A6U2FVB9_9STRA</name>
<evidence type="ECO:0000256" key="15">
    <source>
        <dbReference type="SAM" id="MobiDB-lite"/>
    </source>
</evidence>
<keyword evidence="12 16" id="KW-1133">Transmembrane helix</keyword>
<keyword evidence="7" id="KW-0479">Metal-binding</keyword>
<protein>
    <recommendedName>
        <fullName evidence="4">RING-type E3 ubiquitin transferase</fullName>
        <ecNumber evidence="4">2.3.2.27</ecNumber>
    </recommendedName>
</protein>
<evidence type="ECO:0000313" key="19">
    <source>
        <dbReference type="EMBL" id="CAD8318013.1"/>
    </source>
</evidence>
<keyword evidence="11" id="KW-0862">Zinc</keyword>
<evidence type="ECO:0000256" key="11">
    <source>
        <dbReference type="ARBA" id="ARBA00022833"/>
    </source>
</evidence>
<evidence type="ECO:0000256" key="12">
    <source>
        <dbReference type="ARBA" id="ARBA00022989"/>
    </source>
</evidence>
<dbReference type="InterPro" id="IPR001841">
    <property type="entry name" value="Znf_RING"/>
</dbReference>
<dbReference type="PROSITE" id="PS50089">
    <property type="entry name" value="ZF_RING_2"/>
    <property type="match status" value="1"/>
</dbReference>
<feature type="transmembrane region" description="Helical" evidence="16">
    <location>
        <begin position="251"/>
        <end position="270"/>
    </location>
</feature>
<evidence type="ECO:0000256" key="16">
    <source>
        <dbReference type="SAM" id="Phobius"/>
    </source>
</evidence>
<evidence type="ECO:0000259" key="17">
    <source>
        <dbReference type="PROSITE" id="PS50089"/>
    </source>
</evidence>
<dbReference type="GO" id="GO:0012505">
    <property type="term" value="C:endomembrane system"/>
    <property type="evidence" value="ECO:0007669"/>
    <property type="project" value="UniProtKB-SubCell"/>
</dbReference>
<feature type="transmembrane region" description="Helical" evidence="16">
    <location>
        <begin position="222"/>
        <end position="242"/>
    </location>
</feature>
<dbReference type="Gene3D" id="3.30.40.10">
    <property type="entry name" value="Zinc/RING finger domain, C3HC4 (zinc finger)"/>
    <property type="match status" value="1"/>
</dbReference>
<feature type="transmembrane region" description="Helical" evidence="16">
    <location>
        <begin position="200"/>
        <end position="216"/>
    </location>
</feature>
<comment type="pathway">
    <text evidence="3">Protein modification; protein ubiquitination.</text>
</comment>
<dbReference type="EC" id="2.3.2.27" evidence="4"/>
<sequence>MHDLDPSFAVDEEEDENNSSSEADRVPTVAANAHYRRKKSKPAHDSLAMQLNGTIISPNCAFRSEVNVTAVRTDWEHTTGKAINYSFYMMLTCLTQIVVLLRQMLHTQSPSAAVRVSLLCVGWQTVLDAVLCVGHIFLCLVMQPLFTAFASVAFFKLLIFCVIEMKYMAIVVQARHNASNNAGNDTSAEELRRKVALLHLRFYAALMFATAGFWAFGQKHRILYVLFLYSFWVPQIVCNIITEAKKPLHHYFVYGMSVTRLVAPMYMFAVPNNFMKEVNPDFPTDLLMCELLVLWVGVQAAVLIAQGKYGARFMIPAIFLPPKYDYSRPIPPSMKPPPPPPSETPKPPRNISDDEADGAGAVVVKQRGPRIRKGSGKGKSSGGPRRKNAARVGSEESKGTTMTVSEGTRPPPDAPTLDCVICYNDIDISDRMGYMLAPCDHIFHRTCLEQWMDVKMECPICRKELPAL</sequence>
<keyword evidence="10" id="KW-0833">Ubl conjugation pathway</keyword>
<dbReference type="InterPro" id="IPR013083">
    <property type="entry name" value="Znf_RING/FYVE/PHD"/>
</dbReference>
<evidence type="ECO:0000256" key="13">
    <source>
        <dbReference type="ARBA" id="ARBA00023136"/>
    </source>
</evidence>
<dbReference type="InterPro" id="IPR050731">
    <property type="entry name" value="HRD1_E3_ubiq-ligases"/>
</dbReference>
<keyword evidence="9 14" id="KW-0863">Zinc-finger</keyword>
<feature type="region of interest" description="Disordered" evidence="15">
    <location>
        <begin position="329"/>
        <end position="411"/>
    </location>
</feature>
<comment type="catalytic activity">
    <reaction evidence="1">
        <text>S-ubiquitinyl-[E2 ubiquitin-conjugating enzyme]-L-cysteine + [acceptor protein]-L-lysine = [E2 ubiquitin-conjugating enzyme]-L-cysteine + N(6)-ubiquitinyl-[acceptor protein]-L-lysine.</text>
        <dbReference type="EC" id="2.3.2.27"/>
    </reaction>
</comment>
<evidence type="ECO:0000256" key="5">
    <source>
        <dbReference type="ARBA" id="ARBA00022679"/>
    </source>
</evidence>
<feature type="transmembrane region" description="Helical" evidence="16">
    <location>
        <begin position="144"/>
        <end position="163"/>
    </location>
</feature>
<feature type="transmembrane region" description="Helical" evidence="16">
    <location>
        <begin position="113"/>
        <end position="138"/>
    </location>
</feature>
<dbReference type="AlphaFoldDB" id="A0A6U2FVB9"/>
<feature type="domain" description="RING-type" evidence="17">
    <location>
        <begin position="419"/>
        <end position="462"/>
    </location>
</feature>
<dbReference type="PANTHER" id="PTHR22763">
    <property type="entry name" value="RING ZINC FINGER PROTEIN"/>
    <property type="match status" value="1"/>
</dbReference>
<evidence type="ECO:0000256" key="7">
    <source>
        <dbReference type="ARBA" id="ARBA00022723"/>
    </source>
</evidence>
<dbReference type="InterPro" id="IPR021319">
    <property type="entry name" value="DUF2921"/>
</dbReference>
<dbReference type="SMART" id="SM00184">
    <property type="entry name" value="RING"/>
    <property type="match status" value="1"/>
</dbReference>
<keyword evidence="6 16" id="KW-0812">Transmembrane</keyword>
<evidence type="ECO:0000256" key="1">
    <source>
        <dbReference type="ARBA" id="ARBA00000900"/>
    </source>
</evidence>
<dbReference type="GO" id="GO:0008270">
    <property type="term" value="F:zinc ion binding"/>
    <property type="evidence" value="ECO:0007669"/>
    <property type="project" value="UniProtKB-KW"/>
</dbReference>